<dbReference type="InParanoid" id="U5DKT6"/>
<sequence>MSENNDWQNGYTPHSPVRDRAEREVPAAPYSPQTRKTLISIRRFLIGLTVIGIVGGILLAWGLIVLLGYLGLTDPPEGREPPPIAPNERSI</sequence>
<evidence type="ECO:0000256" key="2">
    <source>
        <dbReference type="SAM" id="Phobius"/>
    </source>
</evidence>
<keyword evidence="2" id="KW-0812">Transmembrane</keyword>
<feature type="transmembrane region" description="Helical" evidence="2">
    <location>
        <begin position="44"/>
        <end position="72"/>
    </location>
</feature>
<dbReference type="Proteomes" id="UP000016960">
    <property type="component" value="Unassembled WGS sequence"/>
</dbReference>
<organism evidence="3 4">
    <name type="scientific">Rubidibacter lacunae KORDI 51-2</name>
    <dbReference type="NCBI Taxonomy" id="582515"/>
    <lineage>
        <taxon>Bacteria</taxon>
        <taxon>Bacillati</taxon>
        <taxon>Cyanobacteriota</taxon>
        <taxon>Cyanophyceae</taxon>
        <taxon>Oscillatoriophycideae</taxon>
        <taxon>Chroococcales</taxon>
        <taxon>Aphanothecaceae</taxon>
        <taxon>Rubidibacter</taxon>
    </lineage>
</organism>
<accession>U5DKT6</accession>
<protein>
    <submittedName>
        <fullName evidence="3">Uncharacterized protein</fullName>
    </submittedName>
</protein>
<keyword evidence="2" id="KW-1133">Transmembrane helix</keyword>
<keyword evidence="2" id="KW-0472">Membrane</keyword>
<feature type="region of interest" description="Disordered" evidence="1">
    <location>
        <begin position="1"/>
        <end position="29"/>
    </location>
</feature>
<dbReference type="EMBL" id="ASSJ01000053">
    <property type="protein sequence ID" value="ERN41169.1"/>
    <property type="molecule type" value="Genomic_DNA"/>
</dbReference>
<feature type="compositionally biased region" description="Basic and acidic residues" evidence="1">
    <location>
        <begin position="16"/>
        <end position="25"/>
    </location>
</feature>
<gene>
    <name evidence="3" type="ORF">KR51_00022320</name>
</gene>
<name>U5DKT6_9CHRO</name>
<proteinExistence type="predicted"/>
<evidence type="ECO:0000313" key="4">
    <source>
        <dbReference type="Proteomes" id="UP000016960"/>
    </source>
</evidence>
<evidence type="ECO:0000256" key="1">
    <source>
        <dbReference type="SAM" id="MobiDB-lite"/>
    </source>
</evidence>
<evidence type="ECO:0000313" key="3">
    <source>
        <dbReference type="EMBL" id="ERN41169.1"/>
    </source>
</evidence>
<keyword evidence="4" id="KW-1185">Reference proteome</keyword>
<dbReference type="STRING" id="582515.KR51_00022320"/>
<feature type="compositionally biased region" description="Polar residues" evidence="1">
    <location>
        <begin position="1"/>
        <end position="12"/>
    </location>
</feature>
<comment type="caution">
    <text evidence="3">The sequence shown here is derived from an EMBL/GenBank/DDBJ whole genome shotgun (WGS) entry which is preliminary data.</text>
</comment>
<reference evidence="3 4" key="1">
    <citation type="submission" date="2013-05" db="EMBL/GenBank/DDBJ databases">
        <title>Draft genome sequence of Rubidibacter lacunae KORDI 51-2.</title>
        <authorList>
            <person name="Choi D.H."/>
            <person name="Noh J.H."/>
            <person name="Kwon K.-K."/>
            <person name="Lee J.-H."/>
            <person name="Ryu J.-Y."/>
        </authorList>
    </citation>
    <scope>NUCLEOTIDE SEQUENCE [LARGE SCALE GENOMIC DNA]</scope>
    <source>
        <strain evidence="3 4">KORDI 51-2</strain>
    </source>
</reference>
<dbReference type="AlphaFoldDB" id="U5DKT6"/>
<dbReference type="RefSeq" id="WP_022607355.1">
    <property type="nucleotide sequence ID" value="NZ_ASSJ01000053.1"/>
</dbReference>